<name>A0A3B1BBV1_9ZZZZ</name>
<dbReference type="AlphaFoldDB" id="A0A3B1BBV1"/>
<dbReference type="EMBL" id="UOFY01000038">
    <property type="protein sequence ID" value="VAX09473.1"/>
    <property type="molecule type" value="Genomic_DNA"/>
</dbReference>
<organism evidence="1">
    <name type="scientific">hydrothermal vent metagenome</name>
    <dbReference type="NCBI Taxonomy" id="652676"/>
    <lineage>
        <taxon>unclassified sequences</taxon>
        <taxon>metagenomes</taxon>
        <taxon>ecological metagenomes</taxon>
    </lineage>
</organism>
<reference evidence="1" key="1">
    <citation type="submission" date="2018-06" db="EMBL/GenBank/DDBJ databases">
        <authorList>
            <person name="Zhirakovskaya E."/>
        </authorList>
    </citation>
    <scope>NUCLEOTIDE SEQUENCE</scope>
</reference>
<evidence type="ECO:0000313" key="1">
    <source>
        <dbReference type="EMBL" id="VAX09473.1"/>
    </source>
</evidence>
<proteinExistence type="predicted"/>
<protein>
    <submittedName>
        <fullName evidence="1">Uncharacterized protein</fullName>
    </submittedName>
</protein>
<sequence length="409" mass="45486">MAFLKAMRFITTSKLLIFCRNKRTTPKRISHLIFITFISALLFACGGGGGGSTPVADDGAAAADENNTDGNPTTTATETLQIFIKTTTGRSTTSLPGGVSLESETEYVVRLLPDTLTTSIFDKNYSPSYATSSIMPYTVDDRLFIREDIRPYEPSGSHNYTEYGIDESGSAFDGSAAVLMQFTARDPNQLGDYCWAIVGDQYIYKNRRVREDPFTPYVGGDMRQIRGITNNFFGDGTATERRCTSSSKLYSANGKLHDVFTFTGPVRIDGVTRKTTNIDAESSLLSVDYFDSAWNFKTFLPAEDYDDESHLRYGFDKDNMYYVRYRTTDSAIEIWTVDNAPYAYDAEPIKIYDAATGFTPDYFDVDDGRIVIAGSGQGKVLLLDVINGTERIFDFGVDIYGVQVLYAEF</sequence>
<accession>A0A3B1BBV1</accession>
<gene>
    <name evidence="1" type="ORF">MNBD_GAMMA25-2491</name>
</gene>